<sequence length="66" mass="7244">MTAQHAEASGSTVVIKEAPVATAGLPQAKNNLDVLVGRLGHRWNRSNPLHQPILILLTDHHPYFKI</sequence>
<protein>
    <submittedName>
        <fullName evidence="1">Uncharacterized protein</fullName>
    </submittedName>
</protein>
<proteinExistence type="predicted"/>
<dbReference type="Proteomes" id="UP000235388">
    <property type="component" value="Unassembled WGS sequence"/>
</dbReference>
<evidence type="ECO:0000313" key="1">
    <source>
        <dbReference type="EMBL" id="PLW55913.1"/>
    </source>
</evidence>
<keyword evidence="2" id="KW-1185">Reference proteome</keyword>
<reference evidence="1 2" key="1">
    <citation type="submission" date="2017-11" db="EMBL/GenBank/DDBJ databases">
        <title>De novo assembly and phasing of dikaryotic genomes from two isolates of Puccinia coronata f. sp. avenae, the causal agent of oat crown rust.</title>
        <authorList>
            <person name="Miller M.E."/>
            <person name="Zhang Y."/>
            <person name="Omidvar V."/>
            <person name="Sperschneider J."/>
            <person name="Schwessinger B."/>
            <person name="Raley C."/>
            <person name="Palmer J.M."/>
            <person name="Garnica D."/>
            <person name="Upadhyaya N."/>
            <person name="Rathjen J."/>
            <person name="Taylor J.M."/>
            <person name="Park R.F."/>
            <person name="Dodds P.N."/>
            <person name="Hirsch C.D."/>
            <person name="Kianian S.F."/>
            <person name="Figueroa M."/>
        </authorList>
    </citation>
    <scope>NUCLEOTIDE SEQUENCE [LARGE SCALE GENOMIC DNA]</scope>
    <source>
        <strain evidence="1">12NC29</strain>
    </source>
</reference>
<organism evidence="1 2">
    <name type="scientific">Puccinia coronata f. sp. avenae</name>
    <dbReference type="NCBI Taxonomy" id="200324"/>
    <lineage>
        <taxon>Eukaryota</taxon>
        <taxon>Fungi</taxon>
        <taxon>Dikarya</taxon>
        <taxon>Basidiomycota</taxon>
        <taxon>Pucciniomycotina</taxon>
        <taxon>Pucciniomycetes</taxon>
        <taxon>Pucciniales</taxon>
        <taxon>Pucciniaceae</taxon>
        <taxon>Puccinia</taxon>
    </lineage>
</organism>
<dbReference type="EMBL" id="PGCJ01000027">
    <property type="protein sequence ID" value="PLW55913.1"/>
    <property type="molecule type" value="Genomic_DNA"/>
</dbReference>
<gene>
    <name evidence="1" type="ORF">PCANC_02217</name>
</gene>
<dbReference type="AlphaFoldDB" id="A0A2N5W0X6"/>
<comment type="caution">
    <text evidence="1">The sequence shown here is derived from an EMBL/GenBank/DDBJ whole genome shotgun (WGS) entry which is preliminary data.</text>
</comment>
<accession>A0A2N5W0X6</accession>
<evidence type="ECO:0000313" key="2">
    <source>
        <dbReference type="Proteomes" id="UP000235388"/>
    </source>
</evidence>
<name>A0A2N5W0X6_9BASI</name>